<comment type="caution">
    <text evidence="2">The sequence shown here is derived from an EMBL/GenBank/DDBJ whole genome shotgun (WGS) entry which is preliminary data.</text>
</comment>
<sequence>MDSLIVAIGVPVTILTVISVVACVVAMAFAWGVKYPKPGRYTLDQQWDSGPLLFSATEIVPMTVGHHFAPTDVEGGSASGKW</sequence>
<keyword evidence="3" id="KW-1185">Reference proteome</keyword>
<protein>
    <submittedName>
        <fullName evidence="2">Uncharacterized protein</fullName>
    </submittedName>
</protein>
<organism evidence="2 3">
    <name type="scientific">Gordonia soli NBRC 108243</name>
    <dbReference type="NCBI Taxonomy" id="1223545"/>
    <lineage>
        <taxon>Bacteria</taxon>
        <taxon>Bacillati</taxon>
        <taxon>Actinomycetota</taxon>
        <taxon>Actinomycetes</taxon>
        <taxon>Mycobacteriales</taxon>
        <taxon>Gordoniaceae</taxon>
        <taxon>Gordonia</taxon>
    </lineage>
</organism>
<dbReference type="AlphaFoldDB" id="M0QKU2"/>
<evidence type="ECO:0000313" key="3">
    <source>
        <dbReference type="Proteomes" id="UP000011666"/>
    </source>
</evidence>
<proteinExistence type="predicted"/>
<keyword evidence="1" id="KW-0472">Membrane</keyword>
<dbReference type="OrthoDB" id="5193416at2"/>
<gene>
    <name evidence="2" type="ORF">GS4_20_01290</name>
</gene>
<feature type="transmembrane region" description="Helical" evidence="1">
    <location>
        <begin position="6"/>
        <end position="31"/>
    </location>
</feature>
<dbReference type="EMBL" id="BANX01000020">
    <property type="protein sequence ID" value="GAC69064.1"/>
    <property type="molecule type" value="Genomic_DNA"/>
</dbReference>
<reference evidence="2 3" key="1">
    <citation type="submission" date="2013-01" db="EMBL/GenBank/DDBJ databases">
        <title>Whole genome shotgun sequence of Gordonia soli NBRC 108243.</title>
        <authorList>
            <person name="Isaki-Nakamura S."/>
            <person name="Hosoyama A."/>
            <person name="Tsuchikane K."/>
            <person name="Ando Y."/>
            <person name="Baba S."/>
            <person name="Ohji S."/>
            <person name="Hamada M."/>
            <person name="Tamura T."/>
            <person name="Yamazoe A."/>
            <person name="Yamazaki S."/>
            <person name="Fujita N."/>
        </authorList>
    </citation>
    <scope>NUCLEOTIDE SEQUENCE [LARGE SCALE GENOMIC DNA]</scope>
    <source>
        <strain evidence="2 3">NBRC 108243</strain>
    </source>
</reference>
<name>M0QKU2_9ACTN</name>
<evidence type="ECO:0000313" key="2">
    <source>
        <dbReference type="EMBL" id="GAC69064.1"/>
    </source>
</evidence>
<keyword evidence="1" id="KW-0812">Transmembrane</keyword>
<dbReference type="STRING" id="1223545.GS4_20_01290"/>
<dbReference type="Proteomes" id="UP000011666">
    <property type="component" value="Unassembled WGS sequence"/>
</dbReference>
<dbReference type="RefSeq" id="WP_007621775.1">
    <property type="nucleotide sequence ID" value="NZ_BANX01000020.1"/>
</dbReference>
<keyword evidence="1" id="KW-1133">Transmembrane helix</keyword>
<evidence type="ECO:0000256" key="1">
    <source>
        <dbReference type="SAM" id="Phobius"/>
    </source>
</evidence>
<accession>M0QKU2</accession>
<dbReference type="eggNOG" id="ENOG503440C">
    <property type="taxonomic scope" value="Bacteria"/>
</dbReference>